<name>I1ZES4_VIBAL</name>
<sequence>MEGAYGVLRNEFALLHLVSAPSLHACRARLKIATAITR</sequence>
<dbReference type="EMBL" id="JQ612677">
    <property type="protein sequence ID" value="AFJ22782.1"/>
    <property type="molecule type" value="Genomic_DNA"/>
</dbReference>
<gene>
    <name evidence="1" type="ORF">VAR4-1</name>
</gene>
<dbReference type="AlphaFoldDB" id="I1ZES4"/>
<reference evidence="1" key="1">
    <citation type="submission" date="2012-02" db="EMBL/GenBank/DDBJ databases">
        <title>Prevalence of ICE, SI, IS elements, and transposase genes in Vibrio alginolyticus and its implication to frequent horizontal gene transfer between the bacterium and environmental bacteria.</title>
        <authorList>
            <person name="Luo P."/>
            <person name="Jiang H."/>
            <person name="Hu C."/>
        </authorList>
    </citation>
    <scope>NUCLEOTIDE SEQUENCE</scope>
    <source>
        <strain evidence="1">HN266</strain>
    </source>
</reference>
<protein>
    <submittedName>
        <fullName evidence="1">Uncharacterized protein</fullName>
    </submittedName>
</protein>
<accession>I1ZES4</accession>
<proteinExistence type="predicted"/>
<organism evidence="1">
    <name type="scientific">Vibrio alginolyticus</name>
    <dbReference type="NCBI Taxonomy" id="663"/>
    <lineage>
        <taxon>Bacteria</taxon>
        <taxon>Pseudomonadati</taxon>
        <taxon>Pseudomonadota</taxon>
        <taxon>Gammaproteobacteria</taxon>
        <taxon>Vibrionales</taxon>
        <taxon>Vibrionaceae</taxon>
        <taxon>Vibrio</taxon>
    </lineage>
</organism>
<evidence type="ECO:0000313" key="1">
    <source>
        <dbReference type="EMBL" id="AFJ22782.1"/>
    </source>
</evidence>